<feature type="domain" description="PhoD-like phosphatase metallophosphatase" evidence="1">
    <location>
        <begin position="25"/>
        <end position="267"/>
    </location>
</feature>
<organism evidence="2 3">
    <name type="scientific">SAR86 cluster bacterium</name>
    <dbReference type="NCBI Taxonomy" id="2030880"/>
    <lineage>
        <taxon>Bacteria</taxon>
        <taxon>Pseudomonadati</taxon>
        <taxon>Pseudomonadota</taxon>
        <taxon>Gammaproteobacteria</taxon>
        <taxon>SAR86 cluster</taxon>
    </lineage>
</organism>
<gene>
    <name evidence="2" type="ORF">DBW98_01880</name>
</gene>
<dbReference type="Pfam" id="PF09423">
    <property type="entry name" value="PhoD"/>
    <property type="match status" value="1"/>
</dbReference>
<sequence length="319" mass="36331">MIMPVNIFAYKYALGSCLDQDYKQPIWSSIKKENIDGFIFLGDNVYGDQPSGTLSKMKKAYQVQKTKLPNWLMNNEKEIQAIWDDHDYGINDGGKDYKLKKEAQKMFLKFWNISPSDPRSIREGTYFKKSKNIDGTGVEIIGLDTRYFRSKLIGKKNAYKPNMLPKATILGQEQWKWLERSMNQTNSSIIIILSSIQVLATDHPYEKWANFPLERKRLLNLISLASNDKSIVVVSGDRHRAGIYKNDDFVEITASSLNKPGSKNSESDQLLIGSTFPETNYGILDIEPKKSKITVSIHNLNGLVLNSHTIELPLEKTEA</sequence>
<dbReference type="PANTHER" id="PTHR33987:SF1">
    <property type="entry name" value="CALCINEURIN-LIKE METALLO-PHOSPHOESTERASE SUPERFAMILY PROTEIN"/>
    <property type="match status" value="1"/>
</dbReference>
<comment type="caution">
    <text evidence="2">The sequence shown here is derived from an EMBL/GenBank/DDBJ whole genome shotgun (WGS) entry which is preliminary data.</text>
</comment>
<name>A0A368BNP7_9GAMM</name>
<evidence type="ECO:0000313" key="3">
    <source>
        <dbReference type="Proteomes" id="UP000253032"/>
    </source>
</evidence>
<dbReference type="CDD" id="cd07389">
    <property type="entry name" value="MPP_PhoD"/>
    <property type="match status" value="1"/>
</dbReference>
<reference evidence="2 3" key="1">
    <citation type="journal article" date="2018" name="Microbiome">
        <title>Fine metagenomic profile of the Mediterranean stratified and mixed water columns revealed by assembly and recruitment.</title>
        <authorList>
            <person name="Haro-Moreno J.M."/>
            <person name="Lopez-Perez M."/>
            <person name="De La Torre J.R."/>
            <person name="Picazo A."/>
            <person name="Camacho A."/>
            <person name="Rodriguez-Valera F."/>
        </authorList>
    </citation>
    <scope>NUCLEOTIDE SEQUENCE [LARGE SCALE GENOMIC DNA]</scope>
    <source>
        <strain evidence="2">MED-G84</strain>
    </source>
</reference>
<dbReference type="InterPro" id="IPR029052">
    <property type="entry name" value="Metallo-depent_PP-like"/>
</dbReference>
<evidence type="ECO:0000259" key="1">
    <source>
        <dbReference type="Pfam" id="PF09423"/>
    </source>
</evidence>
<accession>A0A368BNP7</accession>
<dbReference type="InterPro" id="IPR018946">
    <property type="entry name" value="PhoD-like_MPP"/>
</dbReference>
<dbReference type="AlphaFoldDB" id="A0A368BNP7"/>
<proteinExistence type="predicted"/>
<dbReference type="SUPFAM" id="SSF56300">
    <property type="entry name" value="Metallo-dependent phosphatases"/>
    <property type="match status" value="1"/>
</dbReference>
<dbReference type="Proteomes" id="UP000253032">
    <property type="component" value="Unassembled WGS sequence"/>
</dbReference>
<protein>
    <submittedName>
        <fullName evidence="2">Alkaline phosphatase family protein</fullName>
    </submittedName>
</protein>
<dbReference type="InterPro" id="IPR038607">
    <property type="entry name" value="PhoD-like_sf"/>
</dbReference>
<dbReference type="PANTHER" id="PTHR33987">
    <property type="entry name" value="CALCINEURIN-LIKE METALLO-PHOSPHOESTERASE SUPERFAMILY PROTEIN"/>
    <property type="match status" value="1"/>
</dbReference>
<dbReference type="EMBL" id="QOPC01000007">
    <property type="protein sequence ID" value="RCL38910.1"/>
    <property type="molecule type" value="Genomic_DNA"/>
</dbReference>
<evidence type="ECO:0000313" key="2">
    <source>
        <dbReference type="EMBL" id="RCL38910.1"/>
    </source>
</evidence>
<dbReference type="Gene3D" id="3.60.21.70">
    <property type="entry name" value="PhoD-like phosphatase"/>
    <property type="match status" value="1"/>
</dbReference>